<sequence length="83" mass="9503">MIMKDVDIGMECSCMTEDTKTALLRILDYAKRQDEAALKKVEEKTITSPAITRESYLRALNDDIRIIDLVRSEIKAVKVCPRE</sequence>
<gene>
    <name evidence="1" type="ORF">LCGC14_1561340</name>
</gene>
<dbReference type="AlphaFoldDB" id="A0A0F9IME4"/>
<protein>
    <submittedName>
        <fullName evidence="1">Uncharacterized protein</fullName>
    </submittedName>
</protein>
<comment type="caution">
    <text evidence="1">The sequence shown here is derived from an EMBL/GenBank/DDBJ whole genome shotgun (WGS) entry which is preliminary data.</text>
</comment>
<dbReference type="EMBL" id="LAZR01012064">
    <property type="protein sequence ID" value="KKM45067.1"/>
    <property type="molecule type" value="Genomic_DNA"/>
</dbReference>
<name>A0A0F9IME4_9ZZZZ</name>
<organism evidence="1">
    <name type="scientific">marine sediment metagenome</name>
    <dbReference type="NCBI Taxonomy" id="412755"/>
    <lineage>
        <taxon>unclassified sequences</taxon>
        <taxon>metagenomes</taxon>
        <taxon>ecological metagenomes</taxon>
    </lineage>
</organism>
<accession>A0A0F9IME4</accession>
<proteinExistence type="predicted"/>
<reference evidence="1" key="1">
    <citation type="journal article" date="2015" name="Nature">
        <title>Complex archaea that bridge the gap between prokaryotes and eukaryotes.</title>
        <authorList>
            <person name="Spang A."/>
            <person name="Saw J.H."/>
            <person name="Jorgensen S.L."/>
            <person name="Zaremba-Niedzwiedzka K."/>
            <person name="Martijn J."/>
            <person name="Lind A.E."/>
            <person name="van Eijk R."/>
            <person name="Schleper C."/>
            <person name="Guy L."/>
            <person name="Ettema T.J."/>
        </authorList>
    </citation>
    <scope>NUCLEOTIDE SEQUENCE</scope>
</reference>
<evidence type="ECO:0000313" key="1">
    <source>
        <dbReference type="EMBL" id="KKM45067.1"/>
    </source>
</evidence>